<dbReference type="AlphaFoldDB" id="A0A1M7UIH0"/>
<gene>
    <name evidence="1" type="ORF">SAMN05444170_5218</name>
</gene>
<name>A0A1M7UIH0_9BRAD</name>
<dbReference type="EMBL" id="LT670849">
    <property type="protein sequence ID" value="SHN82715.1"/>
    <property type="molecule type" value="Genomic_DNA"/>
</dbReference>
<keyword evidence="2" id="KW-1185">Reference proteome</keyword>
<evidence type="ECO:0000313" key="2">
    <source>
        <dbReference type="Proteomes" id="UP000184096"/>
    </source>
</evidence>
<proteinExistence type="predicted"/>
<accession>A0A1M7UIH0</accession>
<dbReference type="OrthoDB" id="8236515at2"/>
<dbReference type="RefSeq" id="WP_156898721.1">
    <property type="nucleotide sequence ID" value="NZ_LT670849.1"/>
</dbReference>
<organism evidence="1 2">
    <name type="scientific">Bradyrhizobium erythrophlei</name>
    <dbReference type="NCBI Taxonomy" id="1437360"/>
    <lineage>
        <taxon>Bacteria</taxon>
        <taxon>Pseudomonadati</taxon>
        <taxon>Pseudomonadota</taxon>
        <taxon>Alphaproteobacteria</taxon>
        <taxon>Hyphomicrobiales</taxon>
        <taxon>Nitrobacteraceae</taxon>
        <taxon>Bradyrhizobium</taxon>
    </lineage>
</organism>
<sequence length="151" mass="16739">MRGQHAAVRPFDVSRIEGEIQDAVQQRSPRIQAVGPMPRAPVVPDYVSHRDDVSEIGKLSAEALVREYEVTAKEIEAVGEFVKDMAQRCEQLTNSASVMLKEINATAARYRKEGKRIFNEIESCSSATDEVRKLCETFRDKIAAKTAEGGA</sequence>
<evidence type="ECO:0000313" key="1">
    <source>
        <dbReference type="EMBL" id="SHN82715.1"/>
    </source>
</evidence>
<reference evidence="2" key="1">
    <citation type="submission" date="2016-11" db="EMBL/GenBank/DDBJ databases">
        <authorList>
            <person name="Varghese N."/>
            <person name="Submissions S."/>
        </authorList>
    </citation>
    <scope>NUCLEOTIDE SEQUENCE [LARGE SCALE GENOMIC DNA]</scope>
    <source>
        <strain evidence="2">GAS401</strain>
    </source>
</reference>
<protein>
    <submittedName>
        <fullName evidence="1">Uncharacterized protein</fullName>
    </submittedName>
</protein>
<dbReference type="Proteomes" id="UP000184096">
    <property type="component" value="Chromosome I"/>
</dbReference>